<keyword evidence="4" id="KW-1185">Reference proteome</keyword>
<accession>A0A842I1F6</accession>
<dbReference type="CDD" id="cd07262">
    <property type="entry name" value="VOC_like"/>
    <property type="match status" value="1"/>
</dbReference>
<dbReference type="InterPro" id="IPR004360">
    <property type="entry name" value="Glyas_Fos-R_dOase_dom"/>
</dbReference>
<dbReference type="SUPFAM" id="SSF54593">
    <property type="entry name" value="Glyoxalase/Bleomycin resistance protein/Dihydroxybiphenyl dioxygenase"/>
    <property type="match status" value="1"/>
</dbReference>
<dbReference type="Proteomes" id="UP000564378">
    <property type="component" value="Unassembled WGS sequence"/>
</dbReference>
<organism evidence="3 4">
    <name type="scientific">Parasphingopyxis marina</name>
    <dbReference type="NCBI Taxonomy" id="2761622"/>
    <lineage>
        <taxon>Bacteria</taxon>
        <taxon>Pseudomonadati</taxon>
        <taxon>Pseudomonadota</taxon>
        <taxon>Alphaproteobacteria</taxon>
        <taxon>Sphingomonadales</taxon>
        <taxon>Sphingomonadaceae</taxon>
        <taxon>Parasphingopyxis</taxon>
    </lineage>
</organism>
<dbReference type="AlphaFoldDB" id="A0A842I1F6"/>
<feature type="region of interest" description="Disordered" evidence="1">
    <location>
        <begin position="85"/>
        <end position="104"/>
    </location>
</feature>
<dbReference type="PANTHER" id="PTHR35006">
    <property type="entry name" value="GLYOXALASE FAMILY PROTEIN (AFU_ORTHOLOGUE AFUA_5G14830)"/>
    <property type="match status" value="1"/>
</dbReference>
<reference evidence="3 4" key="1">
    <citation type="submission" date="2020-08" db="EMBL/GenBank/DDBJ databases">
        <title>Draft genome sequence of Parasphingopyxis sp. GrpM-11.</title>
        <authorList>
            <person name="Oh J."/>
            <person name="Roh D.-H."/>
        </authorList>
    </citation>
    <scope>NUCLEOTIDE SEQUENCE [LARGE SCALE GENOMIC DNA]</scope>
    <source>
        <strain evidence="3 4">GrpM-11</strain>
    </source>
</reference>
<proteinExistence type="predicted"/>
<dbReference type="InterPro" id="IPR029068">
    <property type="entry name" value="Glyas_Bleomycin-R_OHBP_Dase"/>
</dbReference>
<evidence type="ECO:0000256" key="1">
    <source>
        <dbReference type="SAM" id="MobiDB-lite"/>
    </source>
</evidence>
<sequence length="128" mass="13091">MFTHIMVGSNDVDKSKQFYDAALGALGVPEGQAFRPGSAFYSHNGGAFGVGTPANGEEACYANGGTIGFQAETKEQVDAFHAAGLANGGSDEGAPGKRPQAPGNAYGAYLRDPDGNKICSFCQLPEGA</sequence>
<dbReference type="PROSITE" id="PS51819">
    <property type="entry name" value="VOC"/>
    <property type="match status" value="1"/>
</dbReference>
<dbReference type="InterPro" id="IPR037523">
    <property type="entry name" value="VOC_core"/>
</dbReference>
<evidence type="ECO:0000313" key="4">
    <source>
        <dbReference type="Proteomes" id="UP000564378"/>
    </source>
</evidence>
<protein>
    <submittedName>
        <fullName evidence="3">VOC family protein</fullName>
    </submittedName>
</protein>
<evidence type="ECO:0000259" key="2">
    <source>
        <dbReference type="PROSITE" id="PS51819"/>
    </source>
</evidence>
<evidence type="ECO:0000313" key="3">
    <source>
        <dbReference type="EMBL" id="MBC2778581.1"/>
    </source>
</evidence>
<dbReference type="Pfam" id="PF00903">
    <property type="entry name" value="Glyoxalase"/>
    <property type="match status" value="1"/>
</dbReference>
<name>A0A842I1F6_9SPHN</name>
<dbReference type="RefSeq" id="WP_185801827.1">
    <property type="nucleotide sequence ID" value="NZ_JACJVJ010000002.1"/>
</dbReference>
<gene>
    <name evidence="3" type="ORF">H6P80_13235</name>
</gene>
<dbReference type="PANTHER" id="PTHR35006:SF1">
    <property type="entry name" value="BLL2941 PROTEIN"/>
    <property type="match status" value="1"/>
</dbReference>
<feature type="domain" description="VOC" evidence="2">
    <location>
        <begin position="1"/>
        <end position="123"/>
    </location>
</feature>
<dbReference type="EMBL" id="JACJVJ010000002">
    <property type="protein sequence ID" value="MBC2778581.1"/>
    <property type="molecule type" value="Genomic_DNA"/>
</dbReference>
<comment type="caution">
    <text evidence="3">The sequence shown here is derived from an EMBL/GenBank/DDBJ whole genome shotgun (WGS) entry which is preliminary data.</text>
</comment>
<dbReference type="Gene3D" id="3.10.180.10">
    <property type="entry name" value="2,3-Dihydroxybiphenyl 1,2-Dioxygenase, domain 1"/>
    <property type="match status" value="1"/>
</dbReference>